<gene>
    <name evidence="1" type="ORF">IW261DRAFT_1575525</name>
</gene>
<name>A0AA39NE93_9AGAR</name>
<accession>A0AA39NE93</accession>
<comment type="caution">
    <text evidence="1">The sequence shown here is derived from an EMBL/GenBank/DDBJ whole genome shotgun (WGS) entry which is preliminary data.</text>
</comment>
<proteinExistence type="predicted"/>
<evidence type="ECO:0000313" key="1">
    <source>
        <dbReference type="EMBL" id="KAK0464015.1"/>
    </source>
</evidence>
<protein>
    <submittedName>
        <fullName evidence="1">Uncharacterized protein</fullName>
    </submittedName>
</protein>
<sequence>MEHQFTYEYLNKNPTGLLHKRDTVNSVGPFDGRLGALIDKEWLMITPNRPGLYQPPLGINREMYMRTDFKYSADDALLWPQFYMHSDPWLCCIQKRPRDSLDLFRPLYEPITQSDFDTSGSPSQDNQLGKFQDILLARLHASAQKIINISESQSWGPSDALLMDFCCRLCMLLHCLESLPFVFNMLHLTVLETQHIAIEMHAIIDYITV</sequence>
<reference evidence="1" key="1">
    <citation type="submission" date="2023-06" db="EMBL/GenBank/DDBJ databases">
        <authorList>
            <consortium name="Lawrence Berkeley National Laboratory"/>
            <person name="Ahrendt S."/>
            <person name="Sahu N."/>
            <person name="Indic B."/>
            <person name="Wong-Bajracharya J."/>
            <person name="Merenyi Z."/>
            <person name="Ke H.-M."/>
            <person name="Monk M."/>
            <person name="Kocsube S."/>
            <person name="Drula E."/>
            <person name="Lipzen A."/>
            <person name="Balint B."/>
            <person name="Henrissat B."/>
            <person name="Andreopoulos B."/>
            <person name="Martin F.M."/>
            <person name="Harder C.B."/>
            <person name="Rigling D."/>
            <person name="Ford K.L."/>
            <person name="Foster G.D."/>
            <person name="Pangilinan J."/>
            <person name="Papanicolaou A."/>
            <person name="Barry K."/>
            <person name="LaButti K."/>
            <person name="Viragh M."/>
            <person name="Koriabine M."/>
            <person name="Yan M."/>
            <person name="Riley R."/>
            <person name="Champramary S."/>
            <person name="Plett K.L."/>
            <person name="Tsai I.J."/>
            <person name="Slot J."/>
            <person name="Sipos G."/>
            <person name="Plett J."/>
            <person name="Nagy L.G."/>
            <person name="Grigoriev I.V."/>
        </authorList>
    </citation>
    <scope>NUCLEOTIDE SEQUENCE</scope>
    <source>
        <strain evidence="1">ICMP 16352</strain>
    </source>
</reference>
<dbReference type="Proteomes" id="UP001175227">
    <property type="component" value="Unassembled WGS sequence"/>
</dbReference>
<keyword evidence="2" id="KW-1185">Reference proteome</keyword>
<organism evidence="1 2">
    <name type="scientific">Armillaria novae-zelandiae</name>
    <dbReference type="NCBI Taxonomy" id="153914"/>
    <lineage>
        <taxon>Eukaryota</taxon>
        <taxon>Fungi</taxon>
        <taxon>Dikarya</taxon>
        <taxon>Basidiomycota</taxon>
        <taxon>Agaricomycotina</taxon>
        <taxon>Agaricomycetes</taxon>
        <taxon>Agaricomycetidae</taxon>
        <taxon>Agaricales</taxon>
        <taxon>Marasmiineae</taxon>
        <taxon>Physalacriaceae</taxon>
        <taxon>Armillaria</taxon>
    </lineage>
</organism>
<evidence type="ECO:0000313" key="2">
    <source>
        <dbReference type="Proteomes" id="UP001175227"/>
    </source>
</evidence>
<dbReference type="EMBL" id="JAUEPR010000105">
    <property type="protein sequence ID" value="KAK0464015.1"/>
    <property type="molecule type" value="Genomic_DNA"/>
</dbReference>
<dbReference type="AlphaFoldDB" id="A0AA39NE93"/>